<dbReference type="InterPro" id="IPR016064">
    <property type="entry name" value="NAD/diacylglycerol_kinase_sf"/>
</dbReference>
<dbReference type="SUPFAM" id="SSF111331">
    <property type="entry name" value="NAD kinase/diacylglycerol kinase-like"/>
    <property type="match status" value="1"/>
</dbReference>
<dbReference type="RefSeq" id="WP_227025203.1">
    <property type="nucleotide sequence ID" value="NZ_CP045178.1"/>
</dbReference>
<feature type="region of interest" description="Disordered" evidence="1">
    <location>
        <begin position="179"/>
        <end position="203"/>
    </location>
</feature>
<keyword evidence="3" id="KW-0808">Transferase</keyword>
<dbReference type="EMBL" id="MVFC01000025">
    <property type="protein sequence ID" value="OON74889.1"/>
    <property type="molecule type" value="Genomic_DNA"/>
</dbReference>
<dbReference type="InterPro" id="IPR017438">
    <property type="entry name" value="ATP-NAD_kinase_N"/>
</dbReference>
<dbReference type="PROSITE" id="PS50146">
    <property type="entry name" value="DAGK"/>
    <property type="match status" value="1"/>
</dbReference>
<evidence type="ECO:0000313" key="4">
    <source>
        <dbReference type="Proteomes" id="UP000190539"/>
    </source>
</evidence>
<sequence length="300" mass="31621">MSAPEPAARTAPSLLLVIDPVARRSDGESVRIAKDVLGAGASVKICLPEGPEEFARALSRRGARRPVVVGDDRSLLRAVTLLHRERELSSAVLSLVPVGGAMTLARSLGVPTDPVAAARAVLEGSWRRLDLLVDDSDGVVLGELRIPPGGPGQESSAHGHWLRACHSVVRALAARSGARLERPVRPARASRPTRPTGPGAGPARLRIEADGVTLVDLDQRVDGVQVRPCASSAAGHTPGHAHVEVRQSSPGAEIPPLHTEVTTLTVSGEDFRYRADSLVGGPVRTRTWTVRAGAWSLMLP</sequence>
<dbReference type="Gene3D" id="3.40.50.10330">
    <property type="entry name" value="Probable inorganic polyphosphate/atp-NAD kinase, domain 1"/>
    <property type="match status" value="1"/>
</dbReference>
<feature type="domain" description="DAGKc" evidence="2">
    <location>
        <begin position="9"/>
        <end position="138"/>
    </location>
</feature>
<dbReference type="GO" id="GO:0016301">
    <property type="term" value="F:kinase activity"/>
    <property type="evidence" value="ECO:0007669"/>
    <property type="project" value="UniProtKB-KW"/>
</dbReference>
<comment type="caution">
    <text evidence="3">The sequence shown here is derived from an EMBL/GenBank/DDBJ whole genome shotgun (WGS) entry which is preliminary data.</text>
</comment>
<gene>
    <name evidence="3" type="ORF">B1H18_23970</name>
</gene>
<dbReference type="InterPro" id="IPR001206">
    <property type="entry name" value="Diacylglycerol_kinase_cat_dom"/>
</dbReference>
<accession>A0A1V4A3I6</accession>
<proteinExistence type="predicted"/>
<feature type="compositionally biased region" description="Low complexity" evidence="1">
    <location>
        <begin position="186"/>
        <end position="203"/>
    </location>
</feature>
<organism evidence="3 4">
    <name type="scientific">Streptomyces tsukubensis</name>
    <dbReference type="NCBI Taxonomy" id="83656"/>
    <lineage>
        <taxon>Bacteria</taxon>
        <taxon>Bacillati</taxon>
        <taxon>Actinomycetota</taxon>
        <taxon>Actinomycetes</taxon>
        <taxon>Kitasatosporales</taxon>
        <taxon>Streptomycetaceae</taxon>
        <taxon>Streptomyces</taxon>
    </lineage>
</organism>
<dbReference type="STRING" id="83656.B1H18_23970"/>
<name>A0A1V4A3I6_9ACTN</name>
<evidence type="ECO:0000259" key="2">
    <source>
        <dbReference type="PROSITE" id="PS50146"/>
    </source>
</evidence>
<keyword evidence="3" id="KW-0418">Kinase</keyword>
<dbReference type="Pfam" id="PF00781">
    <property type="entry name" value="DAGK_cat"/>
    <property type="match status" value="1"/>
</dbReference>
<dbReference type="AlphaFoldDB" id="A0A1V4A3I6"/>
<reference evidence="3 4" key="1">
    <citation type="submission" date="2017-02" db="EMBL/GenBank/DDBJ databases">
        <title>Draft Genome Sequence of Streptomyces tsukubaensis F601, a Producer of the immunosuppressant tacrolimus FK506.</title>
        <authorList>
            <person name="Zong G."/>
            <person name="Zhong C."/>
            <person name="Fu J."/>
            <person name="Qin R."/>
            <person name="Cao G."/>
        </authorList>
    </citation>
    <scope>NUCLEOTIDE SEQUENCE [LARGE SCALE GENOMIC DNA]</scope>
    <source>
        <strain evidence="3 4">F601</strain>
    </source>
</reference>
<protein>
    <submittedName>
        <fullName evidence="3">Diacylglycerol kinase</fullName>
    </submittedName>
</protein>
<dbReference type="Proteomes" id="UP000190539">
    <property type="component" value="Unassembled WGS sequence"/>
</dbReference>
<evidence type="ECO:0000256" key="1">
    <source>
        <dbReference type="SAM" id="MobiDB-lite"/>
    </source>
</evidence>
<evidence type="ECO:0000313" key="3">
    <source>
        <dbReference type="EMBL" id="OON74889.1"/>
    </source>
</evidence>
<keyword evidence="4" id="KW-1185">Reference proteome</keyword>